<dbReference type="InterPro" id="IPR047215">
    <property type="entry name" value="Galactose_mutarotase-like"/>
</dbReference>
<dbReference type="Proteomes" id="UP001144205">
    <property type="component" value="Unassembled WGS sequence"/>
</dbReference>
<dbReference type="Gene3D" id="2.70.98.10">
    <property type="match status" value="1"/>
</dbReference>
<organism evidence="4 5">
    <name type="scientific">Sinisalibacter aestuarii</name>
    <dbReference type="NCBI Taxonomy" id="2949426"/>
    <lineage>
        <taxon>Bacteria</taxon>
        <taxon>Pseudomonadati</taxon>
        <taxon>Pseudomonadota</taxon>
        <taxon>Alphaproteobacteria</taxon>
        <taxon>Rhodobacterales</taxon>
        <taxon>Roseobacteraceae</taxon>
        <taxon>Sinisalibacter</taxon>
    </lineage>
</organism>
<protein>
    <submittedName>
        <fullName evidence="4">Aldose 1-epimerase</fullName>
    </submittedName>
</protein>
<dbReference type="Pfam" id="PF01263">
    <property type="entry name" value="Aldose_epim"/>
    <property type="match status" value="1"/>
</dbReference>
<keyword evidence="3" id="KW-0119">Carbohydrate metabolism</keyword>
<evidence type="ECO:0000313" key="5">
    <source>
        <dbReference type="Proteomes" id="UP001144205"/>
    </source>
</evidence>
<keyword evidence="2" id="KW-0413">Isomerase</keyword>
<comment type="caution">
    <text evidence="4">The sequence shown here is derived from an EMBL/GenBank/DDBJ whole genome shotgun (WGS) entry which is preliminary data.</text>
</comment>
<gene>
    <name evidence="4" type="ORF">STA1M1_02280</name>
</gene>
<dbReference type="InterPro" id="IPR011013">
    <property type="entry name" value="Gal_mutarotase_sf_dom"/>
</dbReference>
<accession>A0ABQ5LMW7</accession>
<dbReference type="EMBL" id="BROH01000001">
    <property type="protein sequence ID" value="GKY86359.1"/>
    <property type="molecule type" value="Genomic_DNA"/>
</dbReference>
<evidence type="ECO:0000256" key="2">
    <source>
        <dbReference type="ARBA" id="ARBA00023235"/>
    </source>
</evidence>
<dbReference type="PANTHER" id="PTHR10091:SF0">
    <property type="entry name" value="GALACTOSE MUTAROTASE"/>
    <property type="match status" value="1"/>
</dbReference>
<keyword evidence="5" id="KW-1185">Reference proteome</keyword>
<evidence type="ECO:0000256" key="1">
    <source>
        <dbReference type="ARBA" id="ARBA00006206"/>
    </source>
</evidence>
<evidence type="ECO:0000256" key="3">
    <source>
        <dbReference type="ARBA" id="ARBA00023277"/>
    </source>
</evidence>
<name>A0ABQ5LMW7_9RHOB</name>
<proteinExistence type="inferred from homology"/>
<reference evidence="4" key="1">
    <citation type="journal article" date="2023" name="Int. J. Syst. Evol. Microbiol.">
        <title>Sinisalibacter aestuarii sp. nov., isolated from estuarine sediment of the Arakawa River.</title>
        <authorList>
            <person name="Arafat S.T."/>
            <person name="Hirano S."/>
            <person name="Sato A."/>
            <person name="Takeuchi K."/>
            <person name="Yasuda T."/>
            <person name="Terahara T."/>
            <person name="Hamada M."/>
            <person name="Kobayashi T."/>
        </authorList>
    </citation>
    <scope>NUCLEOTIDE SEQUENCE</scope>
    <source>
        <strain evidence="4">B-399</strain>
    </source>
</reference>
<dbReference type="CDD" id="cd09019">
    <property type="entry name" value="galactose_mutarotase_like"/>
    <property type="match status" value="1"/>
</dbReference>
<evidence type="ECO:0000313" key="4">
    <source>
        <dbReference type="EMBL" id="GKY86359.1"/>
    </source>
</evidence>
<dbReference type="SUPFAM" id="SSF74650">
    <property type="entry name" value="Galactose mutarotase-like"/>
    <property type="match status" value="1"/>
</dbReference>
<dbReference type="InterPro" id="IPR008183">
    <property type="entry name" value="Aldose_1/G6P_1-epimerase"/>
</dbReference>
<dbReference type="InterPro" id="IPR014718">
    <property type="entry name" value="GH-type_carb-bd"/>
</dbReference>
<comment type="similarity">
    <text evidence="1">Belongs to the aldose epimerase family.</text>
</comment>
<dbReference type="RefSeq" id="WP_281840321.1">
    <property type="nucleotide sequence ID" value="NZ_BROH01000001.1"/>
</dbReference>
<dbReference type="PANTHER" id="PTHR10091">
    <property type="entry name" value="ALDOSE-1-EPIMERASE"/>
    <property type="match status" value="1"/>
</dbReference>
<sequence>MIARGHTRIGGRPVDAARLAAGNMEVTLLSYGAITRDWRIGGRSIVLGYDDPADYGDDPYFVGVIAGRVANRIAGGRFMLDGMAVDLPLNDGPNHLHGGPRGLGKRFWEMEEDSGANSVRLTCVSGHGDGGYPGRARFEVVVRLSETRLTYEIRAEVDRPTPINLAQHNYYNLTGGSLAGHELQIAAAEALAVDAGGIPTGKRLAIADTPLDFRTTRALGEPVPQADLCMVLSGAEPAAVLSAPGAPTLSFFTDQPGLQLYTGEHLGGRFRPYSGLCLEPEAFPDAVNHPGFAPIITFPEAPYFQRLSIEVA</sequence>